<protein>
    <submittedName>
        <fullName evidence="1">Uncharacterized protein</fullName>
    </submittedName>
</protein>
<dbReference type="Gene3D" id="6.10.140.2220">
    <property type="match status" value="1"/>
</dbReference>
<reference evidence="1 2" key="1">
    <citation type="journal article" date="2018" name="Biotechnol. Biofuels">
        <title>Integrative visual omics of the white-rot fungus Polyporus brumalis exposes the biotechnological potential of its oxidative enzymes for delignifying raw plant biomass.</title>
        <authorList>
            <person name="Miyauchi S."/>
            <person name="Rancon A."/>
            <person name="Drula E."/>
            <person name="Hage H."/>
            <person name="Chaduli D."/>
            <person name="Favel A."/>
            <person name="Grisel S."/>
            <person name="Henrissat B."/>
            <person name="Herpoel-Gimbert I."/>
            <person name="Ruiz-Duenas F.J."/>
            <person name="Chevret D."/>
            <person name="Hainaut M."/>
            <person name="Lin J."/>
            <person name="Wang M."/>
            <person name="Pangilinan J."/>
            <person name="Lipzen A."/>
            <person name="Lesage-Meessen L."/>
            <person name="Navarro D."/>
            <person name="Riley R."/>
            <person name="Grigoriev I.V."/>
            <person name="Zhou S."/>
            <person name="Raouche S."/>
            <person name="Rosso M.N."/>
        </authorList>
    </citation>
    <scope>NUCLEOTIDE SEQUENCE [LARGE SCALE GENOMIC DNA]</scope>
    <source>
        <strain evidence="1 2">BRFM 1820</strain>
    </source>
</reference>
<sequence>MTSASASATVHVPFRVFHITEGIYPDSPIALGRSHASWFLISTRPDGLAGFRVVRCLNTIIPGDRSTVGLFSAAGRHLFAVGGTFGEKAVNHLTHLRDTEGRAPVKVVQTYPKDHSFGFCALVEVHVPDEELMYACARCGRWETELGPRFQRCSGCKSRCYCSAKSGIPAQLSTQANCATSPQFGTEKTWQSHRNAIVQSYQYYYYFTFPVDWQGPSYSCQKDDWKPAYHRGECDLLKEGKHYEVEHRRKLHDNGWWFHRGGLGNQALMEPTGEYERECAETEGDWDWIAYGQRHPPHDVPLSAGARPTFSKDYVASLPPGVPPPGFVSTGSAEDNQRVLKRWRATVLGTDKPIPSRLNPMRTPGLMSNVVLERDIPPMPEMPVPKAPGFVFTGDPPLDERRLHAFLVEHGTEAELMAFWRVARREYLGVQIIIRRSKPRESRYAFSGSPSYGVRVVGKWLTRRMPWLFMTMRYTCFMIDTMSPNLASSGSVSSSLLYIASSGSVVPFSSLRCRSSAWLKTWVNEERSFASVSSEGMGSKRFTS</sequence>
<dbReference type="STRING" id="139420.A0A371D5D6"/>
<dbReference type="OrthoDB" id="2756551at2759"/>
<dbReference type="AlphaFoldDB" id="A0A371D5D6"/>
<dbReference type="Proteomes" id="UP000256964">
    <property type="component" value="Unassembled WGS sequence"/>
</dbReference>
<evidence type="ECO:0000313" key="1">
    <source>
        <dbReference type="EMBL" id="RDX47748.1"/>
    </source>
</evidence>
<keyword evidence="2" id="KW-1185">Reference proteome</keyword>
<name>A0A371D5D6_9APHY</name>
<proteinExistence type="predicted"/>
<gene>
    <name evidence="1" type="ORF">OH76DRAFT_1472797</name>
</gene>
<evidence type="ECO:0000313" key="2">
    <source>
        <dbReference type="Proteomes" id="UP000256964"/>
    </source>
</evidence>
<accession>A0A371D5D6</accession>
<organism evidence="1 2">
    <name type="scientific">Lentinus brumalis</name>
    <dbReference type="NCBI Taxonomy" id="2498619"/>
    <lineage>
        <taxon>Eukaryota</taxon>
        <taxon>Fungi</taxon>
        <taxon>Dikarya</taxon>
        <taxon>Basidiomycota</taxon>
        <taxon>Agaricomycotina</taxon>
        <taxon>Agaricomycetes</taxon>
        <taxon>Polyporales</taxon>
        <taxon>Polyporaceae</taxon>
        <taxon>Lentinus</taxon>
    </lineage>
</organism>
<dbReference type="EMBL" id="KZ857416">
    <property type="protein sequence ID" value="RDX47748.1"/>
    <property type="molecule type" value="Genomic_DNA"/>
</dbReference>